<proteinExistence type="predicted"/>
<organism evidence="1 2">
    <name type="scientific">Trichonephila clavata</name>
    <name type="common">Joro spider</name>
    <name type="synonym">Nephila clavata</name>
    <dbReference type="NCBI Taxonomy" id="2740835"/>
    <lineage>
        <taxon>Eukaryota</taxon>
        <taxon>Metazoa</taxon>
        <taxon>Ecdysozoa</taxon>
        <taxon>Arthropoda</taxon>
        <taxon>Chelicerata</taxon>
        <taxon>Arachnida</taxon>
        <taxon>Araneae</taxon>
        <taxon>Araneomorphae</taxon>
        <taxon>Entelegynae</taxon>
        <taxon>Araneoidea</taxon>
        <taxon>Nephilidae</taxon>
        <taxon>Trichonephila</taxon>
    </lineage>
</organism>
<dbReference type="EMBL" id="BMAO01026373">
    <property type="protein sequence ID" value="GFR09248.1"/>
    <property type="molecule type" value="Genomic_DNA"/>
</dbReference>
<name>A0A8X6J464_TRICU</name>
<comment type="caution">
    <text evidence="1">The sequence shown here is derived from an EMBL/GenBank/DDBJ whole genome shotgun (WGS) entry which is preliminary data.</text>
</comment>
<evidence type="ECO:0000313" key="1">
    <source>
        <dbReference type="EMBL" id="GFR09248.1"/>
    </source>
</evidence>
<evidence type="ECO:0000313" key="2">
    <source>
        <dbReference type="Proteomes" id="UP000887116"/>
    </source>
</evidence>
<reference evidence="1" key="1">
    <citation type="submission" date="2020-07" db="EMBL/GenBank/DDBJ databases">
        <title>Multicomponent nature underlies the extraordinary mechanical properties of spider dragline silk.</title>
        <authorList>
            <person name="Kono N."/>
            <person name="Nakamura H."/>
            <person name="Mori M."/>
            <person name="Yoshida Y."/>
            <person name="Ohtoshi R."/>
            <person name="Malay A.D."/>
            <person name="Moran D.A.P."/>
            <person name="Tomita M."/>
            <person name="Numata K."/>
            <person name="Arakawa K."/>
        </authorList>
    </citation>
    <scope>NUCLEOTIDE SEQUENCE</scope>
</reference>
<keyword evidence="2" id="KW-1185">Reference proteome</keyword>
<accession>A0A8X6J464</accession>
<dbReference type="AlphaFoldDB" id="A0A8X6J464"/>
<protein>
    <submittedName>
        <fullName evidence="1">Uncharacterized protein</fullName>
    </submittedName>
</protein>
<dbReference type="Proteomes" id="UP000887116">
    <property type="component" value="Unassembled WGS sequence"/>
</dbReference>
<sequence length="69" mass="7660">MDGRGLSADGFIAKRAKEMNRKVPLLMCDKKVPLQRVVSSIPRFGLRLKPATFDGTCEQGVDRELNGQI</sequence>
<gene>
    <name evidence="1" type="ORF">TNCT_416911</name>
</gene>